<protein>
    <submittedName>
        <fullName evidence="3">Retrovirus-related pol polyprotein from transposon TNT 1-94</fullName>
    </submittedName>
</protein>
<accession>A0ABQ5J4N3</accession>
<dbReference type="PANTHER" id="PTHR42648:SF21">
    <property type="entry name" value="CYSTEINE-RICH RLK (RECEPTOR-LIKE PROTEIN KINASE) 8"/>
    <property type="match status" value="1"/>
</dbReference>
<dbReference type="InterPro" id="IPR054722">
    <property type="entry name" value="PolX-like_BBD"/>
</dbReference>
<organism evidence="3 4">
    <name type="scientific">Tanacetum coccineum</name>
    <dbReference type="NCBI Taxonomy" id="301880"/>
    <lineage>
        <taxon>Eukaryota</taxon>
        <taxon>Viridiplantae</taxon>
        <taxon>Streptophyta</taxon>
        <taxon>Embryophyta</taxon>
        <taxon>Tracheophyta</taxon>
        <taxon>Spermatophyta</taxon>
        <taxon>Magnoliopsida</taxon>
        <taxon>eudicotyledons</taxon>
        <taxon>Gunneridae</taxon>
        <taxon>Pentapetalae</taxon>
        <taxon>asterids</taxon>
        <taxon>campanulids</taxon>
        <taxon>Asterales</taxon>
        <taxon>Asteraceae</taxon>
        <taxon>Asteroideae</taxon>
        <taxon>Anthemideae</taxon>
        <taxon>Anthemidinae</taxon>
        <taxon>Tanacetum</taxon>
    </lineage>
</organism>
<proteinExistence type="predicted"/>
<evidence type="ECO:0000313" key="4">
    <source>
        <dbReference type="Proteomes" id="UP001151760"/>
    </source>
</evidence>
<keyword evidence="1" id="KW-0378">Hydrolase</keyword>
<dbReference type="InterPro" id="IPR039537">
    <property type="entry name" value="Retrotran_Ty1/copia-like"/>
</dbReference>
<sequence>MFADLQYVQSLEKDIDELESDKADFSNIYYLLLQECVLKDVMYSYLHSLFDLDAHTKLQCLYLHKVKECEYLKAQLQDKNIAISELMKLIEKCKEKYVETKFDKPSTVRQPNALRIPKPSVLGTPTPFSDSLKRKSFSKTKSVTKTNVLKGLSKPVTIQILPQTIVQLILFIVDSGCTKHMTGNLKLLCNFVEKYLGTIRLGNNQFAQILGYRDLVQGNITIKRVYYVKDQLYSSCELGKAKRSTSKTKTAPNDYSRYTWTRFLRTKDETPEVLKDFLKMIQRNLQAKVNIVRTDRGIKFLNKTLYAYFKEE</sequence>
<keyword evidence="1" id="KW-0645">Protease</keyword>
<dbReference type="PANTHER" id="PTHR42648">
    <property type="entry name" value="TRANSPOSASE, PUTATIVE-RELATED"/>
    <property type="match status" value="1"/>
</dbReference>
<evidence type="ECO:0000256" key="1">
    <source>
        <dbReference type="ARBA" id="ARBA00022670"/>
    </source>
</evidence>
<name>A0ABQ5J4N3_9ASTR</name>
<evidence type="ECO:0000313" key="3">
    <source>
        <dbReference type="EMBL" id="GJU06875.1"/>
    </source>
</evidence>
<reference evidence="3" key="1">
    <citation type="journal article" date="2022" name="Int. J. Mol. Sci.">
        <title>Draft Genome of Tanacetum Coccineum: Genomic Comparison of Closely Related Tanacetum-Family Plants.</title>
        <authorList>
            <person name="Yamashiro T."/>
            <person name="Shiraishi A."/>
            <person name="Nakayama K."/>
            <person name="Satake H."/>
        </authorList>
    </citation>
    <scope>NUCLEOTIDE SEQUENCE</scope>
</reference>
<reference evidence="3" key="2">
    <citation type="submission" date="2022-01" db="EMBL/GenBank/DDBJ databases">
        <authorList>
            <person name="Yamashiro T."/>
            <person name="Shiraishi A."/>
            <person name="Satake H."/>
            <person name="Nakayama K."/>
        </authorList>
    </citation>
    <scope>NUCLEOTIDE SEQUENCE</scope>
</reference>
<dbReference type="InterPro" id="IPR012337">
    <property type="entry name" value="RNaseH-like_sf"/>
</dbReference>
<gene>
    <name evidence="3" type="ORF">Tco_1123305</name>
</gene>
<keyword evidence="4" id="KW-1185">Reference proteome</keyword>
<dbReference type="Pfam" id="PF22936">
    <property type="entry name" value="Pol_BBD"/>
    <property type="match status" value="1"/>
</dbReference>
<dbReference type="SUPFAM" id="SSF53098">
    <property type="entry name" value="Ribonuclease H-like"/>
    <property type="match status" value="1"/>
</dbReference>
<feature type="domain" description="Retrovirus-related Pol polyprotein from transposon TNT 1-94-like beta-barrel" evidence="2">
    <location>
        <begin position="171"/>
        <end position="230"/>
    </location>
</feature>
<dbReference type="Proteomes" id="UP001151760">
    <property type="component" value="Unassembled WGS sequence"/>
</dbReference>
<comment type="caution">
    <text evidence="3">The sequence shown here is derived from an EMBL/GenBank/DDBJ whole genome shotgun (WGS) entry which is preliminary data.</text>
</comment>
<evidence type="ECO:0000259" key="2">
    <source>
        <dbReference type="Pfam" id="PF22936"/>
    </source>
</evidence>
<dbReference type="EMBL" id="BQNB010021483">
    <property type="protein sequence ID" value="GJU06875.1"/>
    <property type="molecule type" value="Genomic_DNA"/>
</dbReference>